<gene>
    <name evidence="6" type="ORF">ABIE13_004930</name>
</gene>
<sequence>MAQQKRVSVLGTAFMEFSSPEPQALIDVLSRMGFRNVARHREGQGVLMRQASVDFLVSTDPAGHGRKFAAVHGPSCAGMAFRVADSASAMELARVRGAKPLGTAPSSLLPSCALEGIGGSALYLADENSLAELYSQLDFDPAAVEAVDKDLTPFVRVDHVTHCVRPGNMAQWVDFYKNIFGFEEVFKFVAGDANNGFDTIAVRDPESTACVTCLEPMGRASQIQEFMDEYNGEGIQHIALLSDDLYGSTERLLASGVEFLPTPAAYYDLLEERLPGHGEDVSRMKSLGMLLDGAATGENPDERARLLLQIFTRKMVGPIFFEAIQRKGNKSFGEGNAVALFEAIKREQQIDGVEADVARS</sequence>
<keyword evidence="6" id="KW-0560">Oxidoreductase</keyword>
<dbReference type="InterPro" id="IPR037523">
    <property type="entry name" value="VOC_core"/>
</dbReference>
<evidence type="ECO:0000259" key="5">
    <source>
        <dbReference type="PROSITE" id="PS51819"/>
    </source>
</evidence>
<dbReference type="InterPro" id="IPR005956">
    <property type="entry name" value="4OHPhenylPyrv_dOase"/>
</dbReference>
<keyword evidence="7" id="KW-1185">Reference proteome</keyword>
<comment type="caution">
    <text evidence="6">The sequence shown here is derived from an EMBL/GenBank/DDBJ whole genome shotgun (WGS) entry which is preliminary data.</text>
</comment>
<dbReference type="PANTHER" id="PTHR11959:SF1">
    <property type="entry name" value="4-HYDROXYPHENYLPYRUVATE DIOXYGENASE"/>
    <property type="match status" value="1"/>
</dbReference>
<keyword evidence="3" id="KW-0677">Repeat</keyword>
<keyword evidence="4" id="KW-0408">Iron</keyword>
<dbReference type="PIRSF" id="PIRSF009283">
    <property type="entry name" value="HPP_dOase"/>
    <property type="match status" value="1"/>
</dbReference>
<keyword evidence="6" id="KW-0223">Dioxygenase</keyword>
<feature type="domain" description="VOC" evidence="5">
    <location>
        <begin position="156"/>
        <end position="313"/>
    </location>
</feature>
<accession>A0ABV2QGU6</accession>
<dbReference type="InterPro" id="IPR004360">
    <property type="entry name" value="Glyas_Fos-R_dOase_dom"/>
</dbReference>
<protein>
    <submittedName>
        <fullName evidence="6">4-hydroxyphenylpyruvate dioxygenase</fullName>
        <ecNumber evidence="6">1.13.11.27</ecNumber>
    </submittedName>
</protein>
<dbReference type="SUPFAM" id="SSF54593">
    <property type="entry name" value="Glyoxalase/Bleomycin resistance protein/Dihydroxybiphenyl dioxygenase"/>
    <property type="match status" value="1"/>
</dbReference>
<dbReference type="RefSeq" id="WP_354448213.1">
    <property type="nucleotide sequence ID" value="NZ_JBEPSH010000011.1"/>
</dbReference>
<evidence type="ECO:0000313" key="7">
    <source>
        <dbReference type="Proteomes" id="UP001549320"/>
    </source>
</evidence>
<comment type="cofactor">
    <cofactor evidence="1">
        <name>Fe cation</name>
        <dbReference type="ChEBI" id="CHEBI:24875"/>
    </cofactor>
</comment>
<dbReference type="Pfam" id="PF00903">
    <property type="entry name" value="Glyoxalase"/>
    <property type="match status" value="1"/>
</dbReference>
<dbReference type="PANTHER" id="PTHR11959">
    <property type="entry name" value="4-HYDROXYPHENYLPYRUVATE DIOXYGENASE"/>
    <property type="match status" value="1"/>
</dbReference>
<evidence type="ECO:0000256" key="3">
    <source>
        <dbReference type="ARBA" id="ARBA00022737"/>
    </source>
</evidence>
<evidence type="ECO:0000256" key="2">
    <source>
        <dbReference type="ARBA" id="ARBA00005877"/>
    </source>
</evidence>
<proteinExistence type="inferred from homology"/>
<evidence type="ECO:0000256" key="1">
    <source>
        <dbReference type="ARBA" id="ARBA00001962"/>
    </source>
</evidence>
<evidence type="ECO:0000313" key="6">
    <source>
        <dbReference type="EMBL" id="MET4579793.1"/>
    </source>
</evidence>
<organism evidence="6 7">
    <name type="scientific">Ottowia thiooxydans</name>
    <dbReference type="NCBI Taxonomy" id="219182"/>
    <lineage>
        <taxon>Bacteria</taxon>
        <taxon>Pseudomonadati</taxon>
        <taxon>Pseudomonadota</taxon>
        <taxon>Betaproteobacteria</taxon>
        <taxon>Burkholderiales</taxon>
        <taxon>Comamonadaceae</taxon>
        <taxon>Ottowia</taxon>
    </lineage>
</organism>
<feature type="domain" description="VOC" evidence="5">
    <location>
        <begin position="11"/>
        <end position="136"/>
    </location>
</feature>
<reference evidence="6 7" key="1">
    <citation type="submission" date="2024-06" db="EMBL/GenBank/DDBJ databases">
        <title>Sorghum-associated microbial communities from plants grown in Nebraska, USA.</title>
        <authorList>
            <person name="Schachtman D."/>
        </authorList>
    </citation>
    <scope>NUCLEOTIDE SEQUENCE [LARGE SCALE GENOMIC DNA]</scope>
    <source>
        <strain evidence="6 7">2709</strain>
    </source>
</reference>
<dbReference type="GO" id="GO:0003868">
    <property type="term" value="F:4-hydroxyphenylpyruvate dioxygenase activity"/>
    <property type="evidence" value="ECO:0007669"/>
    <property type="project" value="UniProtKB-EC"/>
</dbReference>
<dbReference type="Pfam" id="PF14696">
    <property type="entry name" value="Glyoxalase_5"/>
    <property type="match status" value="1"/>
</dbReference>
<name>A0ABV2QGU6_9BURK</name>
<dbReference type="Gene3D" id="3.10.180.10">
    <property type="entry name" value="2,3-Dihydroxybiphenyl 1,2-Dioxygenase, domain 1"/>
    <property type="match status" value="2"/>
</dbReference>
<dbReference type="Proteomes" id="UP001549320">
    <property type="component" value="Unassembled WGS sequence"/>
</dbReference>
<dbReference type="EC" id="1.13.11.27" evidence="6"/>
<dbReference type="PROSITE" id="PS51819">
    <property type="entry name" value="VOC"/>
    <property type="match status" value="2"/>
</dbReference>
<dbReference type="NCBIfam" id="TIGR01263">
    <property type="entry name" value="4HPPD"/>
    <property type="match status" value="1"/>
</dbReference>
<comment type="similarity">
    <text evidence="2">Belongs to the 4HPPD family.</text>
</comment>
<evidence type="ECO:0000256" key="4">
    <source>
        <dbReference type="ARBA" id="ARBA00023004"/>
    </source>
</evidence>
<dbReference type="InterPro" id="IPR029068">
    <property type="entry name" value="Glyas_Bleomycin-R_OHBP_Dase"/>
</dbReference>
<dbReference type="EMBL" id="JBEPSH010000011">
    <property type="protein sequence ID" value="MET4579793.1"/>
    <property type="molecule type" value="Genomic_DNA"/>
</dbReference>